<dbReference type="InterPro" id="IPR036291">
    <property type="entry name" value="NAD(P)-bd_dom_sf"/>
</dbReference>
<comment type="similarity">
    <text evidence="1">Belongs to the NAD(P)-dependent epimerase/dehydratase family. SDR39U1 subfamily.</text>
</comment>
<gene>
    <name evidence="4" type="ORF">CLV28_1507</name>
</gene>
<evidence type="ECO:0000313" key="5">
    <source>
        <dbReference type="Proteomes" id="UP000231693"/>
    </source>
</evidence>
<evidence type="ECO:0000256" key="1">
    <source>
        <dbReference type="ARBA" id="ARBA00009353"/>
    </source>
</evidence>
<comment type="caution">
    <text evidence="4">The sequence shown here is derived from an EMBL/GenBank/DDBJ whole genome shotgun (WGS) entry which is preliminary data.</text>
</comment>
<reference evidence="4 5" key="1">
    <citation type="submission" date="2017-11" db="EMBL/GenBank/DDBJ databases">
        <title>Genomic Encyclopedia of Archaeal and Bacterial Type Strains, Phase II (KMG-II): From Individual Species to Whole Genera.</title>
        <authorList>
            <person name="Goeker M."/>
        </authorList>
    </citation>
    <scope>NUCLEOTIDE SEQUENCE [LARGE SCALE GENOMIC DNA]</scope>
    <source>
        <strain evidence="4 5">DSM 25478</strain>
    </source>
</reference>
<proteinExistence type="inferred from homology"/>
<feature type="domain" description="NAD-dependent epimerase/dehydratase" evidence="2">
    <location>
        <begin position="3"/>
        <end position="213"/>
    </location>
</feature>
<dbReference type="InterPro" id="IPR010099">
    <property type="entry name" value="SDR39U1"/>
</dbReference>
<organism evidence="4 5">
    <name type="scientific">Sediminihabitans luteus</name>
    <dbReference type="NCBI Taxonomy" id="1138585"/>
    <lineage>
        <taxon>Bacteria</taxon>
        <taxon>Bacillati</taxon>
        <taxon>Actinomycetota</taxon>
        <taxon>Actinomycetes</taxon>
        <taxon>Micrococcales</taxon>
        <taxon>Cellulomonadaceae</taxon>
        <taxon>Sediminihabitans</taxon>
    </lineage>
</organism>
<dbReference type="RefSeq" id="WP_100422694.1">
    <property type="nucleotide sequence ID" value="NZ_BOOX01000002.1"/>
</dbReference>
<protein>
    <recommendedName>
        <fullName evidence="6">TIGR01777 family protein</fullName>
    </recommendedName>
</protein>
<dbReference type="InterPro" id="IPR013549">
    <property type="entry name" value="DUF1731"/>
</dbReference>
<dbReference type="SUPFAM" id="SSF51735">
    <property type="entry name" value="NAD(P)-binding Rossmann-fold domains"/>
    <property type="match status" value="1"/>
</dbReference>
<keyword evidence="5" id="KW-1185">Reference proteome</keyword>
<dbReference type="Pfam" id="PF08338">
    <property type="entry name" value="DUF1731"/>
    <property type="match status" value="1"/>
</dbReference>
<accession>A0A2M9CQA0</accession>
<dbReference type="NCBIfam" id="TIGR01777">
    <property type="entry name" value="yfcH"/>
    <property type="match status" value="1"/>
</dbReference>
<dbReference type="Pfam" id="PF01370">
    <property type="entry name" value="Epimerase"/>
    <property type="match status" value="1"/>
</dbReference>
<dbReference type="AlphaFoldDB" id="A0A2M9CQA0"/>
<dbReference type="Gene3D" id="3.40.50.720">
    <property type="entry name" value="NAD(P)-binding Rossmann-like Domain"/>
    <property type="match status" value="1"/>
</dbReference>
<name>A0A2M9CQA0_9CELL</name>
<feature type="domain" description="DUF1731" evidence="3">
    <location>
        <begin position="247"/>
        <end position="292"/>
    </location>
</feature>
<evidence type="ECO:0000259" key="2">
    <source>
        <dbReference type="Pfam" id="PF01370"/>
    </source>
</evidence>
<evidence type="ECO:0000259" key="3">
    <source>
        <dbReference type="Pfam" id="PF08338"/>
    </source>
</evidence>
<evidence type="ECO:0008006" key="6">
    <source>
        <dbReference type="Google" id="ProtNLM"/>
    </source>
</evidence>
<evidence type="ECO:0000313" key="4">
    <source>
        <dbReference type="EMBL" id="PJJ74018.1"/>
    </source>
</evidence>
<dbReference type="OrthoDB" id="9801773at2"/>
<sequence>MDIVVAGSHGLIGSALVERLHEDGHTVRRLVRGTPRAADERAWDPAAGQLDPAHLEGADAVVNVGGAGVGDHRWSAAYKRTILDSRVAPTRLLATTITALEDPPRVMLQGSAVGFYGDRGDDVLTEDDGPGQGFLAGVVQRWEAATAPAQAAGVRVVHARSGIVLSPAGGALGRLLPLIRLGVAGPLGSGRQWWPWITLPDEVSALVHLLTSDLAGPVNLAAPTPATNKDLTRALAAALHRPAVVPVPGVALRVALGEFATTLQDSQRMVPAALEADGFRFEHADVDAAARWVASR</sequence>
<dbReference type="EMBL" id="PGFE01000002">
    <property type="protein sequence ID" value="PJJ74018.1"/>
    <property type="molecule type" value="Genomic_DNA"/>
</dbReference>
<dbReference type="InterPro" id="IPR001509">
    <property type="entry name" value="Epimerase_deHydtase"/>
</dbReference>
<dbReference type="Proteomes" id="UP000231693">
    <property type="component" value="Unassembled WGS sequence"/>
</dbReference>
<dbReference type="PANTHER" id="PTHR11092">
    <property type="entry name" value="SUGAR NUCLEOTIDE EPIMERASE RELATED"/>
    <property type="match status" value="1"/>
</dbReference>
<dbReference type="PANTHER" id="PTHR11092:SF0">
    <property type="entry name" value="EPIMERASE FAMILY PROTEIN SDR39U1"/>
    <property type="match status" value="1"/>
</dbReference>